<evidence type="ECO:0000256" key="1">
    <source>
        <dbReference type="ARBA" id="ARBA00022450"/>
    </source>
</evidence>
<dbReference type="InterPro" id="IPR051414">
    <property type="entry name" value="Adenylate-forming_Reductase"/>
</dbReference>
<evidence type="ECO:0000313" key="6">
    <source>
        <dbReference type="Proteomes" id="UP000308652"/>
    </source>
</evidence>
<keyword evidence="6" id="KW-1185">Reference proteome</keyword>
<dbReference type="STRING" id="68775.A0A5C3LPZ9"/>
<dbReference type="Pfam" id="PF00501">
    <property type="entry name" value="AMP-binding"/>
    <property type="match status" value="1"/>
</dbReference>
<dbReference type="AlphaFoldDB" id="A0A5C3LPZ9"/>
<dbReference type="InterPro" id="IPR036736">
    <property type="entry name" value="ACP-like_sf"/>
</dbReference>
<dbReference type="PANTHER" id="PTHR43439">
    <property type="entry name" value="PHENYLACETATE-COENZYME A LIGASE"/>
    <property type="match status" value="1"/>
</dbReference>
<feature type="domain" description="AMP-dependent synthetase/ligase" evidence="3">
    <location>
        <begin position="96"/>
        <end position="365"/>
    </location>
</feature>
<dbReference type="Pfam" id="PF00975">
    <property type="entry name" value="Thioesterase"/>
    <property type="match status" value="1"/>
</dbReference>
<dbReference type="EMBL" id="ML213626">
    <property type="protein sequence ID" value="TFK34940.1"/>
    <property type="molecule type" value="Genomic_DNA"/>
</dbReference>
<evidence type="ECO:0008006" key="7">
    <source>
        <dbReference type="Google" id="ProtNLM"/>
    </source>
</evidence>
<dbReference type="InterPro" id="IPR042099">
    <property type="entry name" value="ANL_N_sf"/>
</dbReference>
<proteinExistence type="predicted"/>
<feature type="domain" description="Thioesterase" evidence="4">
    <location>
        <begin position="740"/>
        <end position="910"/>
    </location>
</feature>
<dbReference type="OrthoDB" id="429813at2759"/>
<evidence type="ECO:0000259" key="4">
    <source>
        <dbReference type="Pfam" id="PF00975"/>
    </source>
</evidence>
<name>A0A5C3LPZ9_9AGAR</name>
<keyword evidence="2" id="KW-0597">Phosphoprotein</keyword>
<feature type="non-terminal residue" evidence="5">
    <location>
        <position position="1"/>
    </location>
</feature>
<dbReference type="InterPro" id="IPR000873">
    <property type="entry name" value="AMP-dep_synth/lig_dom"/>
</dbReference>
<dbReference type="InterPro" id="IPR029058">
    <property type="entry name" value="AB_hydrolase_fold"/>
</dbReference>
<protein>
    <recommendedName>
        <fullName evidence="7">Carrier domain-containing protein</fullName>
    </recommendedName>
</protein>
<dbReference type="InterPro" id="IPR001031">
    <property type="entry name" value="Thioesterase"/>
</dbReference>
<keyword evidence="1" id="KW-0596">Phosphopantetheine</keyword>
<dbReference type="Pfam" id="PF23562">
    <property type="entry name" value="AMP-binding_C_3"/>
    <property type="match status" value="1"/>
</dbReference>
<dbReference type="Proteomes" id="UP000308652">
    <property type="component" value="Unassembled WGS sequence"/>
</dbReference>
<gene>
    <name evidence="5" type="ORF">BDQ12DRAFT_760754</name>
</gene>
<dbReference type="SUPFAM" id="SSF47336">
    <property type="entry name" value="ACP-like"/>
    <property type="match status" value="1"/>
</dbReference>
<dbReference type="SUPFAM" id="SSF53474">
    <property type="entry name" value="alpha/beta-Hydrolases"/>
    <property type="match status" value="1"/>
</dbReference>
<evidence type="ECO:0000259" key="3">
    <source>
        <dbReference type="Pfam" id="PF00501"/>
    </source>
</evidence>
<dbReference type="Gene3D" id="3.40.50.1820">
    <property type="entry name" value="alpha/beta hydrolase"/>
    <property type="match status" value="1"/>
</dbReference>
<dbReference type="PANTHER" id="PTHR43439:SF2">
    <property type="entry name" value="ENZYME, PUTATIVE (JCVI)-RELATED"/>
    <property type="match status" value="1"/>
</dbReference>
<evidence type="ECO:0000256" key="2">
    <source>
        <dbReference type="ARBA" id="ARBA00022553"/>
    </source>
</evidence>
<accession>A0A5C3LPZ9</accession>
<organism evidence="5 6">
    <name type="scientific">Crucibulum laeve</name>
    <dbReference type="NCBI Taxonomy" id="68775"/>
    <lineage>
        <taxon>Eukaryota</taxon>
        <taxon>Fungi</taxon>
        <taxon>Dikarya</taxon>
        <taxon>Basidiomycota</taxon>
        <taxon>Agaricomycotina</taxon>
        <taxon>Agaricomycetes</taxon>
        <taxon>Agaricomycetidae</taxon>
        <taxon>Agaricales</taxon>
        <taxon>Agaricineae</taxon>
        <taxon>Nidulariaceae</taxon>
        <taxon>Crucibulum</taxon>
    </lineage>
</organism>
<dbReference type="SUPFAM" id="SSF56801">
    <property type="entry name" value="Acetyl-CoA synthetase-like"/>
    <property type="match status" value="1"/>
</dbReference>
<sequence>LPTPMSLTFKTPIDGSFGFLEIIEYNRVNNAKHSAFRYQNNDAYRDIPWSEAAEGFHRSANLILNQTQLSTENSTDTSVIAILAATGKHADVHLDSITYTCLIIGIMQAGYTPFPISTRNSAEAITHLLITTKCTRLVVTDDPATKILGRTACELVSKGSDGIHCVDQLNTPTFTDLFESKNIATPLPVQPRRQKTESAVIFHSSGSVSFPKPITFTYKKMLEMGTFPTHGEIDLCGHIFSVHCLPMYRTFIQFISSNYGAMLGLTVAAFSPYEPVVVPSPEHVFSSAKATKSTLIFPVPSFLESWARNESSLEVLKSFRAILFGGGPLSKKVGDMLSEEGINLTQVFGITETGPVSIIAPATPPTEGWDWLRTSPHVDAIFIPEIGNDEVFRLIIKESDVNTLLVSNMTIDGIPAYDTNDLVIRHPKNGSLWQFYGRHDDQITHSTGVRTNPIPMESTIREDPRVSDALIFGHGRLQVGVLVLPSAGYEFDPNNEKMLAEYRNSIWDTIQKVNEIVPQYSRIFKEMIIVATPAKPFEYTAKRIPRRAAVLASYASEIEEAYRGVESFSLTDIASPAKWDVNAVTEYIREVIRRVIGHNVEDMMNIFEVGADSLSSVSIRNALVGVLHRSKIMPLSCIRKIPQDFAYHFPTIAQLSGFIYGMILAGGMEMPDMSVPTPLESPSTGLGVAQDPIFNLLEQSKDTVVKIKTGSGEPPLIVLHAGIGGRITALAPLQNFTTAVWAIQMTEQTPKASLNEIADFYYMKIKEQQPVGPYRLAGYSGSSLLTLFLARIFQDRGDDIMQLALFDHFPTLFLHEINPDSLDVDNPDQWSEVYRLSLKKLYIEDSFASRDTATSSTMEVFFQYSEAMWKASTCFLLENQFYLELDEKRWSQDLLKAWLSEIKSQVTVYVASEGIAQFFPEEMREDLGARAFIPNCEVINIVGDHYDFFEADEFLNYVQAPVRPA</sequence>
<dbReference type="Gene3D" id="3.40.50.12780">
    <property type="entry name" value="N-terminal domain of ligase-like"/>
    <property type="match status" value="1"/>
</dbReference>
<evidence type="ECO:0000313" key="5">
    <source>
        <dbReference type="EMBL" id="TFK34940.1"/>
    </source>
</evidence>
<reference evidence="5 6" key="1">
    <citation type="journal article" date="2019" name="Nat. Ecol. Evol.">
        <title>Megaphylogeny resolves global patterns of mushroom evolution.</title>
        <authorList>
            <person name="Varga T."/>
            <person name="Krizsan K."/>
            <person name="Foldi C."/>
            <person name="Dima B."/>
            <person name="Sanchez-Garcia M."/>
            <person name="Sanchez-Ramirez S."/>
            <person name="Szollosi G.J."/>
            <person name="Szarkandi J.G."/>
            <person name="Papp V."/>
            <person name="Albert L."/>
            <person name="Andreopoulos W."/>
            <person name="Angelini C."/>
            <person name="Antonin V."/>
            <person name="Barry K.W."/>
            <person name="Bougher N.L."/>
            <person name="Buchanan P."/>
            <person name="Buyck B."/>
            <person name="Bense V."/>
            <person name="Catcheside P."/>
            <person name="Chovatia M."/>
            <person name="Cooper J."/>
            <person name="Damon W."/>
            <person name="Desjardin D."/>
            <person name="Finy P."/>
            <person name="Geml J."/>
            <person name="Haridas S."/>
            <person name="Hughes K."/>
            <person name="Justo A."/>
            <person name="Karasinski D."/>
            <person name="Kautmanova I."/>
            <person name="Kiss B."/>
            <person name="Kocsube S."/>
            <person name="Kotiranta H."/>
            <person name="LaButti K.M."/>
            <person name="Lechner B.E."/>
            <person name="Liimatainen K."/>
            <person name="Lipzen A."/>
            <person name="Lukacs Z."/>
            <person name="Mihaltcheva S."/>
            <person name="Morgado L.N."/>
            <person name="Niskanen T."/>
            <person name="Noordeloos M.E."/>
            <person name="Ohm R.A."/>
            <person name="Ortiz-Santana B."/>
            <person name="Ovrebo C."/>
            <person name="Racz N."/>
            <person name="Riley R."/>
            <person name="Savchenko A."/>
            <person name="Shiryaev A."/>
            <person name="Soop K."/>
            <person name="Spirin V."/>
            <person name="Szebenyi C."/>
            <person name="Tomsovsky M."/>
            <person name="Tulloss R.E."/>
            <person name="Uehling J."/>
            <person name="Grigoriev I.V."/>
            <person name="Vagvolgyi C."/>
            <person name="Papp T."/>
            <person name="Martin F.M."/>
            <person name="Miettinen O."/>
            <person name="Hibbett D.S."/>
            <person name="Nagy L.G."/>
        </authorList>
    </citation>
    <scope>NUCLEOTIDE SEQUENCE [LARGE SCALE GENOMIC DNA]</scope>
    <source>
        <strain evidence="5 6">CBS 166.37</strain>
    </source>
</reference>